<evidence type="ECO:0000256" key="6">
    <source>
        <dbReference type="ARBA" id="ARBA00022692"/>
    </source>
</evidence>
<dbReference type="Gene3D" id="1.10.287.950">
    <property type="entry name" value="Methyl-accepting chemotaxis protein"/>
    <property type="match status" value="1"/>
</dbReference>
<evidence type="ECO:0000259" key="15">
    <source>
        <dbReference type="PROSITE" id="PS50885"/>
    </source>
</evidence>
<dbReference type="InterPro" id="IPR003660">
    <property type="entry name" value="HAMP_dom"/>
</dbReference>
<evidence type="ECO:0000313" key="17">
    <source>
        <dbReference type="Proteomes" id="UP000245212"/>
    </source>
</evidence>
<dbReference type="Pfam" id="PF00015">
    <property type="entry name" value="MCPsignal"/>
    <property type="match status" value="1"/>
</dbReference>
<dbReference type="PROSITE" id="PS50885">
    <property type="entry name" value="HAMP"/>
    <property type="match status" value="1"/>
</dbReference>
<keyword evidence="9 11" id="KW-0807">Transducer</keyword>
<dbReference type="GO" id="GO:0005886">
    <property type="term" value="C:plasma membrane"/>
    <property type="evidence" value="ECO:0007669"/>
    <property type="project" value="UniProtKB-SubCell"/>
</dbReference>
<evidence type="ECO:0000259" key="14">
    <source>
        <dbReference type="PROSITE" id="PS50111"/>
    </source>
</evidence>
<dbReference type="InterPro" id="IPR051310">
    <property type="entry name" value="MCP_chemotaxis"/>
</dbReference>
<dbReference type="FunFam" id="1.10.287.950:FF:000001">
    <property type="entry name" value="Methyl-accepting chemotaxis sensory transducer"/>
    <property type="match status" value="1"/>
</dbReference>
<feature type="coiled-coil region" evidence="12">
    <location>
        <begin position="310"/>
        <end position="344"/>
    </location>
</feature>
<dbReference type="PROSITE" id="PS50111">
    <property type="entry name" value="CHEMOTAXIS_TRANSDUC_2"/>
    <property type="match status" value="1"/>
</dbReference>
<dbReference type="CDD" id="cd06225">
    <property type="entry name" value="HAMP"/>
    <property type="match status" value="1"/>
</dbReference>
<evidence type="ECO:0000256" key="12">
    <source>
        <dbReference type="SAM" id="Coils"/>
    </source>
</evidence>
<feature type="transmembrane region" description="Helical" evidence="13">
    <location>
        <begin position="212"/>
        <end position="237"/>
    </location>
</feature>
<proteinExistence type="inferred from homology"/>
<dbReference type="PRINTS" id="PR00260">
    <property type="entry name" value="CHEMTRNSDUCR"/>
</dbReference>
<dbReference type="Pfam" id="PF02203">
    <property type="entry name" value="TarH"/>
    <property type="match status" value="1"/>
</dbReference>
<evidence type="ECO:0000256" key="5">
    <source>
        <dbReference type="ARBA" id="ARBA00022519"/>
    </source>
</evidence>
<keyword evidence="12" id="KW-0175">Coiled coil</keyword>
<dbReference type="InterPro" id="IPR003122">
    <property type="entry name" value="Tar_rcpt_lig-bd"/>
</dbReference>
<protein>
    <submittedName>
        <fullName evidence="16">Methyl-accepting chemotaxis protein</fullName>
    </submittedName>
</protein>
<organism evidence="16 17">
    <name type="scientific">Corticimicrobacter populi</name>
    <dbReference type="NCBI Taxonomy" id="2175229"/>
    <lineage>
        <taxon>Bacteria</taxon>
        <taxon>Pseudomonadati</taxon>
        <taxon>Pseudomonadota</taxon>
        <taxon>Betaproteobacteria</taxon>
        <taxon>Burkholderiales</taxon>
        <taxon>Alcaligenaceae</taxon>
        <taxon>Corticimicrobacter</taxon>
    </lineage>
</organism>
<dbReference type="SUPFAM" id="SSF58104">
    <property type="entry name" value="Methyl-accepting chemotaxis protein (MCP) signaling domain"/>
    <property type="match status" value="1"/>
</dbReference>
<keyword evidence="5" id="KW-0997">Cell inner membrane</keyword>
<dbReference type="GO" id="GO:0006935">
    <property type="term" value="P:chemotaxis"/>
    <property type="evidence" value="ECO:0007669"/>
    <property type="project" value="UniProtKB-KW"/>
</dbReference>
<dbReference type="InterPro" id="IPR004089">
    <property type="entry name" value="MCPsignal_dom"/>
</dbReference>
<keyword evidence="2" id="KW-1003">Cell membrane</keyword>
<evidence type="ECO:0000256" key="9">
    <source>
        <dbReference type="ARBA" id="ARBA00023224"/>
    </source>
</evidence>
<comment type="similarity">
    <text evidence="10">Belongs to the methyl-accepting chemotaxis (MCP) protein family.</text>
</comment>
<dbReference type="Proteomes" id="UP000245212">
    <property type="component" value="Unassembled WGS sequence"/>
</dbReference>
<dbReference type="GO" id="GO:0004888">
    <property type="term" value="F:transmembrane signaling receptor activity"/>
    <property type="evidence" value="ECO:0007669"/>
    <property type="project" value="InterPro"/>
</dbReference>
<feature type="coiled-coil region" evidence="12">
    <location>
        <begin position="491"/>
        <end position="529"/>
    </location>
</feature>
<accession>A0A2V1JX75</accession>
<keyword evidence="6 13" id="KW-0812">Transmembrane</keyword>
<dbReference type="SMART" id="SM00304">
    <property type="entry name" value="HAMP"/>
    <property type="match status" value="1"/>
</dbReference>
<dbReference type="InterPro" id="IPR004090">
    <property type="entry name" value="Chemotax_Me-accpt_rcpt"/>
</dbReference>
<keyword evidence="7 13" id="KW-1133">Transmembrane helix</keyword>
<evidence type="ECO:0000256" key="8">
    <source>
        <dbReference type="ARBA" id="ARBA00023136"/>
    </source>
</evidence>
<evidence type="ECO:0000313" key="16">
    <source>
        <dbReference type="EMBL" id="PWF22084.1"/>
    </source>
</evidence>
<evidence type="ECO:0000256" key="2">
    <source>
        <dbReference type="ARBA" id="ARBA00022475"/>
    </source>
</evidence>
<dbReference type="AlphaFoldDB" id="A0A2V1JX75"/>
<dbReference type="CDD" id="cd11386">
    <property type="entry name" value="MCP_signal"/>
    <property type="match status" value="1"/>
</dbReference>
<keyword evidence="4" id="KW-0145">Chemotaxis</keyword>
<name>A0A2V1JX75_9BURK</name>
<evidence type="ECO:0000256" key="10">
    <source>
        <dbReference type="ARBA" id="ARBA00029447"/>
    </source>
</evidence>
<dbReference type="PANTHER" id="PTHR43531">
    <property type="entry name" value="PROTEIN ICFG"/>
    <property type="match status" value="1"/>
</dbReference>
<evidence type="ECO:0000256" key="1">
    <source>
        <dbReference type="ARBA" id="ARBA00004429"/>
    </source>
</evidence>
<sequence length="563" mass="60005">MFAAMHVNRRRLHPSPPASPMKNMSIRSGLITALLLFLLVVLGLGLYARSQISESAASIANVNSIAVEKQLALEKTFTSMMRARLGAAVAQFAREENNPAEADKLIDIIGGHERNARRYIDEFAAITMQEEEGRTLSDALAASMRDYLDRYVTTVIAAAKANDTSLVRRLQLDTTEGTLALNRALERFNNYNQPRTQALVQEAAEDASQAQYILIATMLATLLLAVLIYVALMRVVIRPLDAVSRQLERIAGGDLSQTVEAGAHNEIGRLRTALATMQQGLLRLIGQVRNGVHEIHTGAQEITMGNTDLSSRTEQQAASLEETAASMEQLASTVKQNADNAQQANTLAGTAAQVAQRGGTAVGQVVSTMRDISQSSQRIGEIVSVIDGIAFQTNILALNAAVEAARAGEQGKGFAVVASEVRTLAQRSASAAREIKELISTSISTVQTGSQQVESAGETMDELVNSVRRVADIVGEIAAASGEQAGGIDQVNQAVTQMDQVTQQNAALVEQAAAAAGSLEEQARQLQHAIGVFRLQGDGHTLDATPALSHRAAHKPVRALPAA</sequence>
<evidence type="ECO:0000256" key="7">
    <source>
        <dbReference type="ARBA" id="ARBA00022989"/>
    </source>
</evidence>
<dbReference type="EMBL" id="QETA01000005">
    <property type="protein sequence ID" value="PWF22084.1"/>
    <property type="molecule type" value="Genomic_DNA"/>
</dbReference>
<dbReference type="GO" id="GO:0007165">
    <property type="term" value="P:signal transduction"/>
    <property type="evidence" value="ECO:0007669"/>
    <property type="project" value="UniProtKB-KW"/>
</dbReference>
<gene>
    <name evidence="16" type="ORF">DD235_11910</name>
</gene>
<evidence type="ECO:0000256" key="3">
    <source>
        <dbReference type="ARBA" id="ARBA00022481"/>
    </source>
</evidence>
<comment type="caution">
    <text evidence="16">The sequence shown here is derived from an EMBL/GenBank/DDBJ whole genome shotgun (WGS) entry which is preliminary data.</text>
</comment>
<comment type="subcellular location">
    <subcellularLocation>
        <location evidence="1">Cell inner membrane</location>
        <topology evidence="1">Multi-pass membrane protein</topology>
    </subcellularLocation>
</comment>
<keyword evidence="17" id="KW-1185">Reference proteome</keyword>
<keyword evidence="8 13" id="KW-0472">Membrane</keyword>
<feature type="domain" description="HAMP" evidence="15">
    <location>
        <begin position="234"/>
        <end position="286"/>
    </location>
</feature>
<reference evidence="17" key="1">
    <citation type="submission" date="2018-05" db="EMBL/GenBank/DDBJ databases">
        <authorList>
            <person name="Li Y."/>
        </authorList>
    </citation>
    <scope>NUCLEOTIDE SEQUENCE [LARGE SCALE GENOMIC DNA]</scope>
    <source>
        <strain evidence="17">3d-2-2</strain>
    </source>
</reference>
<dbReference type="PANTHER" id="PTHR43531:SF14">
    <property type="entry name" value="METHYL-ACCEPTING CHEMOTAXIS PROTEIN I-RELATED"/>
    <property type="match status" value="1"/>
</dbReference>
<dbReference type="SMART" id="SM00283">
    <property type="entry name" value="MA"/>
    <property type="match status" value="1"/>
</dbReference>
<dbReference type="Pfam" id="PF00672">
    <property type="entry name" value="HAMP"/>
    <property type="match status" value="1"/>
</dbReference>
<keyword evidence="3" id="KW-0488">Methylation</keyword>
<evidence type="ECO:0000256" key="13">
    <source>
        <dbReference type="SAM" id="Phobius"/>
    </source>
</evidence>
<dbReference type="Gene3D" id="1.20.120.30">
    <property type="entry name" value="Aspartate receptor, ligand-binding domain"/>
    <property type="match status" value="1"/>
</dbReference>
<feature type="domain" description="Methyl-accepting transducer" evidence="14">
    <location>
        <begin position="291"/>
        <end position="520"/>
    </location>
</feature>
<evidence type="ECO:0000256" key="11">
    <source>
        <dbReference type="PROSITE-ProRule" id="PRU00284"/>
    </source>
</evidence>
<evidence type="ECO:0000256" key="4">
    <source>
        <dbReference type="ARBA" id="ARBA00022500"/>
    </source>
</evidence>